<name>A0ABX2EPB6_9BURK</name>
<accession>A0ABX2EPB6</accession>
<proteinExistence type="predicted"/>
<evidence type="ECO:0000313" key="2">
    <source>
        <dbReference type="EMBL" id="NRF70547.1"/>
    </source>
</evidence>
<evidence type="ECO:0000256" key="1">
    <source>
        <dbReference type="SAM" id="MobiDB-lite"/>
    </source>
</evidence>
<gene>
    <name evidence="2" type="ORF">HLB44_26430</name>
</gene>
<evidence type="ECO:0000313" key="3">
    <source>
        <dbReference type="Proteomes" id="UP000737171"/>
    </source>
</evidence>
<reference evidence="2 3" key="1">
    <citation type="submission" date="2020-05" db="EMBL/GenBank/DDBJ databases">
        <title>Aquincola sp. isolate from soil.</title>
        <authorList>
            <person name="Han J."/>
            <person name="Kim D.-U."/>
        </authorList>
    </citation>
    <scope>NUCLEOTIDE SEQUENCE [LARGE SCALE GENOMIC DNA]</scope>
    <source>
        <strain evidence="2 3">S2</strain>
    </source>
</reference>
<dbReference type="RefSeq" id="WP_173129786.1">
    <property type="nucleotide sequence ID" value="NZ_JABRWJ010000008.1"/>
</dbReference>
<comment type="caution">
    <text evidence="2">The sequence shown here is derived from an EMBL/GenBank/DDBJ whole genome shotgun (WGS) entry which is preliminary data.</text>
</comment>
<keyword evidence="3" id="KW-1185">Reference proteome</keyword>
<dbReference type="EMBL" id="JABRWJ010000008">
    <property type="protein sequence ID" value="NRF70547.1"/>
    <property type="molecule type" value="Genomic_DNA"/>
</dbReference>
<feature type="region of interest" description="Disordered" evidence="1">
    <location>
        <begin position="1"/>
        <end position="43"/>
    </location>
</feature>
<dbReference type="Proteomes" id="UP000737171">
    <property type="component" value="Unassembled WGS sequence"/>
</dbReference>
<protein>
    <submittedName>
        <fullName evidence="2">Uncharacterized protein</fullName>
    </submittedName>
</protein>
<organism evidence="2 3">
    <name type="scientific">Pseudaquabacterium terrae</name>
    <dbReference type="NCBI Taxonomy" id="2732868"/>
    <lineage>
        <taxon>Bacteria</taxon>
        <taxon>Pseudomonadati</taxon>
        <taxon>Pseudomonadota</taxon>
        <taxon>Betaproteobacteria</taxon>
        <taxon>Burkholderiales</taxon>
        <taxon>Sphaerotilaceae</taxon>
        <taxon>Pseudaquabacterium</taxon>
    </lineage>
</organism>
<sequence length="183" mass="19831">MSKVSTPIRSKSAPAKARGATAKRAKPRAAGGKRITKIGPAEVPQALAGSNEDAVRTKTLRLQPSYEKGLVILKRILKMPINKMVNEAVGEYIQRRTAEVESELTTTLEQLHAYRLADPDFVAARQAFVEGEALYGKDDPMEGRIVRVKVPARDGVKPGASAPPTEAVAAGPALRKVRELLRR</sequence>